<comment type="catalytic activity">
    <reaction evidence="1">
        <text>keto-D-tagaturonate = keto-D-fructuronate</text>
        <dbReference type="Rhea" id="RHEA:51656"/>
        <dbReference type="ChEBI" id="CHEBI:17886"/>
        <dbReference type="ChEBI" id="CHEBI:59881"/>
        <dbReference type="EC" id="5.1.2.7"/>
    </reaction>
</comment>
<proteinExistence type="inferred from homology"/>
<dbReference type="InterPro" id="IPR032586">
    <property type="entry name" value="UxaE"/>
</dbReference>
<keyword evidence="1" id="KW-0413">Isomerase</keyword>
<name>A0A1B1YBW3_THEST</name>
<organism evidence="2 3">
    <name type="scientific">Thermoclostridium stercorarium subsp. thermolacticum DSM 2910</name>
    <dbReference type="NCBI Taxonomy" id="1121336"/>
    <lineage>
        <taxon>Bacteria</taxon>
        <taxon>Bacillati</taxon>
        <taxon>Bacillota</taxon>
        <taxon>Clostridia</taxon>
        <taxon>Eubacteriales</taxon>
        <taxon>Oscillospiraceae</taxon>
        <taxon>Thermoclostridium</taxon>
    </lineage>
</organism>
<dbReference type="EMBL" id="CP014672">
    <property type="protein sequence ID" value="ANW98261.1"/>
    <property type="molecule type" value="Genomic_DNA"/>
</dbReference>
<protein>
    <recommendedName>
        <fullName evidence="1">Tagaturonate/fructuronate epimerase</fullName>
        <shortName evidence="1">D-TagA/D-FruA epimerase</shortName>
        <ecNumber evidence="1">5.1.2.7</ecNumber>
    </recommendedName>
</protein>
<reference evidence="2 3" key="1">
    <citation type="submission" date="2016-02" db="EMBL/GenBank/DDBJ databases">
        <title>Comparison of Clostridium stercorarium subspecies using comparative genomics and transcriptomics.</title>
        <authorList>
            <person name="Schellenberg J."/>
            <person name="Thallinger G."/>
            <person name="Levin D.B."/>
            <person name="Zhang X."/>
            <person name="Alvare G."/>
            <person name="Fristensky B."/>
            <person name="Sparling R."/>
        </authorList>
    </citation>
    <scope>NUCLEOTIDE SEQUENCE [LARGE SCALE GENOMIC DNA]</scope>
    <source>
        <strain evidence="2 3">DSM 2910</strain>
    </source>
</reference>
<gene>
    <name evidence="1" type="primary">uxaE</name>
    <name evidence="2" type="ORF">CSTERTH_04030</name>
</gene>
<feature type="binding site" evidence="1">
    <location>
        <position position="331"/>
    </location>
    <ligand>
        <name>a divalent metal cation</name>
        <dbReference type="ChEBI" id="CHEBI:60240"/>
    </ligand>
</feature>
<comment type="cofactor">
    <cofactor evidence="1">
        <name>a divalent metal cation</name>
        <dbReference type="ChEBI" id="CHEBI:60240"/>
    </cofactor>
</comment>
<feature type="binding site" evidence="1">
    <location>
        <position position="363"/>
    </location>
    <ligand>
        <name>a divalent metal cation</name>
        <dbReference type="ChEBI" id="CHEBI:60240"/>
    </ligand>
</feature>
<evidence type="ECO:0000256" key="1">
    <source>
        <dbReference type="HAMAP-Rule" id="MF_02243"/>
    </source>
</evidence>
<dbReference type="EC" id="5.1.2.7" evidence="1"/>
<feature type="binding site" evidence="1">
    <location>
        <position position="181"/>
    </location>
    <ligand>
        <name>a divalent metal cation</name>
        <dbReference type="ChEBI" id="CHEBI:60240"/>
    </ligand>
</feature>
<feature type="active site" description="Proton donor" evidence="1">
    <location>
        <position position="289"/>
    </location>
</feature>
<dbReference type="AlphaFoldDB" id="A0A1B1YBW3"/>
<dbReference type="Proteomes" id="UP000092971">
    <property type="component" value="Chromosome"/>
</dbReference>
<evidence type="ECO:0000313" key="2">
    <source>
        <dbReference type="EMBL" id="ANW98261.1"/>
    </source>
</evidence>
<dbReference type="Pfam" id="PF16257">
    <property type="entry name" value="UxaE"/>
    <property type="match status" value="1"/>
</dbReference>
<dbReference type="OrthoDB" id="9797992at2"/>
<accession>A0A1B1YBW3</accession>
<sequence length="510" mass="57857">MGNWKDFVKDFCTKEKNIEVLRAEAEKAFGNYGVYPRSINEVGNAIVMMARGENEKCLVVVGEDSRLQELKGNQTEENGLKVKVCPLSNENCYVIRKIFPYTNPQPHKGKNITIGLGDRLGLASPGHIRLIRDLDVFPVLAQQSIRELNLTGRTYEDVISAAAWAVFQEGYTKGYGADGDHLKTAEEVKMSLNVGMTMITLDCSEHIDNSAAHAGLSELREKYSRFTEEERERWERKYLNRDVKIGNYSFHISEEDLIRMACVYGGAIRHTLDIYHNIIAKCGRPIDFEMSIDETLTPTSPASHYFVAQELIDGGVEITSLAPRFCGEFQKGIDYIGDLKQFTDEFAVHAAIADHFGYKISVHSGSDKFKVFPVVGEKTNGRYHLKTAGTNWLEAVRVIARHKPDLYRRMHAFALEHLEDAKKYYHIGAKVENIPALETLADSELPELMNRDDSRQVMHITYGHILQAKDENGNPLFKDELYKVLYEYEEEYANALKKHIGRHLEGLGLL</sequence>
<evidence type="ECO:0000313" key="3">
    <source>
        <dbReference type="Proteomes" id="UP000092971"/>
    </source>
</evidence>
<dbReference type="HAMAP" id="MF_02243">
    <property type="entry name" value="UxaE"/>
    <property type="match status" value="1"/>
</dbReference>
<dbReference type="GO" id="GO:0016856">
    <property type="term" value="F:racemase and epimerase activity, acting on hydroxy acids and derivatives"/>
    <property type="evidence" value="ECO:0007669"/>
    <property type="project" value="UniProtKB-UniRule"/>
</dbReference>
<dbReference type="RefSeq" id="WP_015358541.1">
    <property type="nucleotide sequence ID" value="NZ_CP014672.1"/>
</dbReference>
<comment type="similarity">
    <text evidence="1">Belongs to the UxaE family.</text>
</comment>
<dbReference type="GO" id="GO:0046872">
    <property type="term" value="F:metal ion binding"/>
    <property type="evidence" value="ECO:0007669"/>
    <property type="project" value="UniProtKB-UniRule"/>
</dbReference>
<comment type="function">
    <text evidence="1">Catalyzes the epimerization of D-tagaturonate (D-TagA) to D-fructuronate (D-FruA).</text>
</comment>
<feature type="active site" description="Proton acceptor" evidence="1">
    <location>
        <position position="180"/>
    </location>
</feature>
<keyword evidence="1" id="KW-0479">Metal-binding</keyword>